<evidence type="ECO:0000259" key="4">
    <source>
        <dbReference type="PROSITE" id="PS50968"/>
    </source>
</evidence>
<gene>
    <name evidence="5" type="primary">gcvH</name>
    <name evidence="5" type="ORF">ENV62_02880</name>
</gene>
<dbReference type="InterPro" id="IPR003016">
    <property type="entry name" value="2-oxoA_DH_lipoyl-BS"/>
</dbReference>
<dbReference type="GO" id="GO:0019464">
    <property type="term" value="P:glycine decarboxylation via glycine cleavage system"/>
    <property type="evidence" value="ECO:0007669"/>
    <property type="project" value="InterPro"/>
</dbReference>
<dbReference type="AlphaFoldDB" id="A0A7C3WGT9"/>
<dbReference type="NCBIfam" id="NF002270">
    <property type="entry name" value="PRK01202.1"/>
    <property type="match status" value="1"/>
</dbReference>
<evidence type="ECO:0000256" key="1">
    <source>
        <dbReference type="ARBA" id="ARBA00001938"/>
    </source>
</evidence>
<dbReference type="PROSITE" id="PS50968">
    <property type="entry name" value="BIOTINYL_LIPOYL"/>
    <property type="match status" value="1"/>
</dbReference>
<feature type="domain" description="Lipoyl-binding" evidence="4">
    <location>
        <begin position="36"/>
        <end position="118"/>
    </location>
</feature>
<dbReference type="GO" id="GO:0005737">
    <property type="term" value="C:cytoplasm"/>
    <property type="evidence" value="ECO:0007669"/>
    <property type="project" value="TreeGrafter"/>
</dbReference>
<sequence length="152" mass="17227">MISEFLEYTYEKFIFKVKVGYLYSQDEFWANFENGTVTVGLTDFLQKAKGDVAFLETVEPGVEVKQGQEIGKIETIKATFAIISPVSGKVMEVNPELEASPFLINEDPYGAGWIYRIELHDPEGDKTQLMGAEKYYELMKSKVAEEAKKLYG</sequence>
<comment type="similarity">
    <text evidence="2">Belongs to the GcvH family.</text>
</comment>
<protein>
    <submittedName>
        <fullName evidence="5">Glycine cleavage system protein GcvH</fullName>
    </submittedName>
</protein>
<dbReference type="GO" id="GO:0005960">
    <property type="term" value="C:glycine cleavage complex"/>
    <property type="evidence" value="ECO:0007669"/>
    <property type="project" value="InterPro"/>
</dbReference>
<organism evidence="5">
    <name type="scientific">Desulfobacca acetoxidans</name>
    <dbReference type="NCBI Taxonomy" id="60893"/>
    <lineage>
        <taxon>Bacteria</taxon>
        <taxon>Pseudomonadati</taxon>
        <taxon>Thermodesulfobacteriota</taxon>
        <taxon>Desulfobaccia</taxon>
        <taxon>Desulfobaccales</taxon>
        <taxon>Desulfobaccaceae</taxon>
        <taxon>Desulfobacca</taxon>
    </lineage>
</organism>
<evidence type="ECO:0000256" key="3">
    <source>
        <dbReference type="ARBA" id="ARBA00022823"/>
    </source>
</evidence>
<dbReference type="PANTHER" id="PTHR11715">
    <property type="entry name" value="GLYCINE CLEAVAGE SYSTEM H PROTEIN"/>
    <property type="match status" value="1"/>
</dbReference>
<dbReference type="Gene3D" id="2.40.50.100">
    <property type="match status" value="1"/>
</dbReference>
<keyword evidence="3" id="KW-0450">Lipoyl</keyword>
<name>A0A7C3WGT9_9BACT</name>
<accession>A0A7C3WGT9</accession>
<reference evidence="5" key="1">
    <citation type="journal article" date="2020" name="mSystems">
        <title>Genome- and Community-Level Interaction Insights into Carbon Utilization and Element Cycling Functions of Hydrothermarchaeota in Hydrothermal Sediment.</title>
        <authorList>
            <person name="Zhou Z."/>
            <person name="Liu Y."/>
            <person name="Xu W."/>
            <person name="Pan J."/>
            <person name="Luo Z.H."/>
            <person name="Li M."/>
        </authorList>
    </citation>
    <scope>NUCLEOTIDE SEQUENCE [LARGE SCALE GENOMIC DNA]</scope>
    <source>
        <strain evidence="5">SpSt-776</strain>
    </source>
</reference>
<evidence type="ECO:0000256" key="2">
    <source>
        <dbReference type="ARBA" id="ARBA00009249"/>
    </source>
</evidence>
<dbReference type="Pfam" id="PF01597">
    <property type="entry name" value="GCV_H"/>
    <property type="match status" value="1"/>
</dbReference>
<comment type="cofactor">
    <cofactor evidence="1">
        <name>(R)-lipoate</name>
        <dbReference type="ChEBI" id="CHEBI:83088"/>
    </cofactor>
</comment>
<dbReference type="CDD" id="cd06848">
    <property type="entry name" value="GCS_H"/>
    <property type="match status" value="1"/>
</dbReference>
<comment type="caution">
    <text evidence="5">The sequence shown here is derived from an EMBL/GenBank/DDBJ whole genome shotgun (WGS) entry which is preliminary data.</text>
</comment>
<dbReference type="PROSITE" id="PS00189">
    <property type="entry name" value="LIPOYL"/>
    <property type="match status" value="1"/>
</dbReference>
<dbReference type="EMBL" id="DTHB01000025">
    <property type="protein sequence ID" value="HGB14168.1"/>
    <property type="molecule type" value="Genomic_DNA"/>
</dbReference>
<dbReference type="GO" id="GO:0009249">
    <property type="term" value="P:protein lipoylation"/>
    <property type="evidence" value="ECO:0007669"/>
    <property type="project" value="TreeGrafter"/>
</dbReference>
<dbReference type="SUPFAM" id="SSF51230">
    <property type="entry name" value="Single hybrid motif"/>
    <property type="match status" value="1"/>
</dbReference>
<dbReference type="InterPro" id="IPR002930">
    <property type="entry name" value="GCV_H"/>
</dbReference>
<proteinExistence type="inferred from homology"/>
<evidence type="ECO:0000313" key="5">
    <source>
        <dbReference type="EMBL" id="HGB14168.1"/>
    </source>
</evidence>
<dbReference type="InterPro" id="IPR033753">
    <property type="entry name" value="GCV_H/Fam206"/>
</dbReference>
<dbReference type="InterPro" id="IPR011053">
    <property type="entry name" value="Single_hybrid_motif"/>
</dbReference>
<dbReference type="PANTHER" id="PTHR11715:SF3">
    <property type="entry name" value="GLYCINE CLEAVAGE SYSTEM H PROTEIN-RELATED"/>
    <property type="match status" value="1"/>
</dbReference>
<dbReference type="InterPro" id="IPR000089">
    <property type="entry name" value="Biotin_lipoyl"/>
</dbReference>